<sequence>MSIANQHVRRLHPRLRLGIDATFQGFDGLQSVILYDLSATGAKVLLEHARHVSKGILAWLDYEAFGDISWRKGRWCGIHFDEAISNEWLLGTRALSPTLDQAAKAKLLSEAESFVTGKTGTEHGM</sequence>
<reference evidence="1 2" key="1">
    <citation type="submission" date="2019-12" db="EMBL/GenBank/DDBJ databases">
        <title>Genomic-based taxomic classification of the family Erythrobacteraceae.</title>
        <authorList>
            <person name="Xu L."/>
        </authorList>
    </citation>
    <scope>NUCLEOTIDE SEQUENCE [LARGE SCALE GENOMIC DNA]</scope>
    <source>
        <strain evidence="1 2">KCTC 42453</strain>
    </source>
</reference>
<keyword evidence="2" id="KW-1185">Reference proteome</keyword>
<dbReference type="AlphaFoldDB" id="A0A845B2N7"/>
<evidence type="ECO:0008006" key="3">
    <source>
        <dbReference type="Google" id="ProtNLM"/>
    </source>
</evidence>
<proteinExistence type="predicted"/>
<dbReference type="RefSeq" id="WP_160756164.1">
    <property type="nucleotide sequence ID" value="NZ_WTYL01000002.1"/>
</dbReference>
<dbReference type="EMBL" id="WTYL01000002">
    <property type="protein sequence ID" value="MXP44588.1"/>
    <property type="molecule type" value="Genomic_DNA"/>
</dbReference>
<dbReference type="SUPFAM" id="SSF141371">
    <property type="entry name" value="PilZ domain-like"/>
    <property type="match status" value="1"/>
</dbReference>
<gene>
    <name evidence="1" type="ORF">GRI65_08980</name>
</gene>
<dbReference type="Proteomes" id="UP000431922">
    <property type="component" value="Unassembled WGS sequence"/>
</dbReference>
<dbReference type="OrthoDB" id="7429139at2"/>
<organism evidence="1 2">
    <name type="scientific">Allopontixanthobacter sediminis</name>
    <dbReference type="NCBI Taxonomy" id="1689985"/>
    <lineage>
        <taxon>Bacteria</taxon>
        <taxon>Pseudomonadati</taxon>
        <taxon>Pseudomonadota</taxon>
        <taxon>Alphaproteobacteria</taxon>
        <taxon>Sphingomonadales</taxon>
        <taxon>Erythrobacteraceae</taxon>
        <taxon>Allopontixanthobacter</taxon>
    </lineage>
</organism>
<accession>A0A845B2N7</accession>
<evidence type="ECO:0000313" key="1">
    <source>
        <dbReference type="EMBL" id="MXP44588.1"/>
    </source>
</evidence>
<name>A0A845B2N7_9SPHN</name>
<comment type="caution">
    <text evidence="1">The sequence shown here is derived from an EMBL/GenBank/DDBJ whole genome shotgun (WGS) entry which is preliminary data.</text>
</comment>
<protein>
    <recommendedName>
        <fullName evidence="3">PilZ domain-containing protein</fullName>
    </recommendedName>
</protein>
<evidence type="ECO:0000313" key="2">
    <source>
        <dbReference type="Proteomes" id="UP000431922"/>
    </source>
</evidence>